<protein>
    <submittedName>
        <fullName evidence="2">Uncharacterized protein</fullName>
    </submittedName>
</protein>
<keyword evidence="1" id="KW-1133">Transmembrane helix</keyword>
<name>A0A7J6PKX6_PEROL</name>
<dbReference type="Proteomes" id="UP000541610">
    <property type="component" value="Unassembled WGS sequence"/>
</dbReference>
<reference evidence="2 3" key="1">
    <citation type="submission" date="2020-04" db="EMBL/GenBank/DDBJ databases">
        <title>Perkinsus olseni comparative genomics.</title>
        <authorList>
            <person name="Bogema D.R."/>
        </authorList>
    </citation>
    <scope>NUCLEOTIDE SEQUENCE [LARGE SCALE GENOMIC DNA]</scope>
    <source>
        <strain evidence="2">00978-12</strain>
    </source>
</reference>
<dbReference type="EMBL" id="JABANP010000008">
    <property type="protein sequence ID" value="KAF4696788.1"/>
    <property type="molecule type" value="Genomic_DNA"/>
</dbReference>
<evidence type="ECO:0000256" key="1">
    <source>
        <dbReference type="SAM" id="Phobius"/>
    </source>
</evidence>
<evidence type="ECO:0000313" key="3">
    <source>
        <dbReference type="Proteomes" id="UP000541610"/>
    </source>
</evidence>
<keyword evidence="1" id="KW-0812">Transmembrane</keyword>
<dbReference type="OrthoDB" id="405942at2759"/>
<keyword evidence="1" id="KW-0472">Membrane</keyword>
<evidence type="ECO:0000313" key="2">
    <source>
        <dbReference type="EMBL" id="KAF4696788.1"/>
    </source>
</evidence>
<feature type="transmembrane region" description="Helical" evidence="1">
    <location>
        <begin position="105"/>
        <end position="122"/>
    </location>
</feature>
<proteinExistence type="predicted"/>
<sequence>MVNLVRASARAVGPMRPNTKRDIRRLGSYPVPPESKNFWRGRFQVPGGQIQQGVSPMQQKIFFQWWWNLPTRYFWRFTKWSDFLIPSPDVVYGLLNVQERRGGGYSIEVLVLIFVAVTWSSLSTGEALWQID</sequence>
<organism evidence="2 3">
    <name type="scientific">Perkinsus olseni</name>
    <name type="common">Perkinsus atlanticus</name>
    <dbReference type="NCBI Taxonomy" id="32597"/>
    <lineage>
        <taxon>Eukaryota</taxon>
        <taxon>Sar</taxon>
        <taxon>Alveolata</taxon>
        <taxon>Perkinsozoa</taxon>
        <taxon>Perkinsea</taxon>
        <taxon>Perkinsida</taxon>
        <taxon>Perkinsidae</taxon>
        <taxon>Perkinsus</taxon>
    </lineage>
</organism>
<dbReference type="AlphaFoldDB" id="A0A7J6PKX6"/>
<accession>A0A7J6PKX6</accession>
<gene>
    <name evidence="2" type="ORF">FOZ60_015696</name>
</gene>
<comment type="caution">
    <text evidence="2">The sequence shown here is derived from an EMBL/GenBank/DDBJ whole genome shotgun (WGS) entry which is preliminary data.</text>
</comment>